<dbReference type="InterPro" id="IPR016181">
    <property type="entry name" value="Acyl_CoA_acyltransferase"/>
</dbReference>
<dbReference type="InterPro" id="IPR000182">
    <property type="entry name" value="GNAT_dom"/>
</dbReference>
<dbReference type="RefSeq" id="WP_342835712.1">
    <property type="nucleotide sequence ID" value="NZ_WMBE01000001.1"/>
</dbReference>
<proteinExistence type="predicted"/>
<organism evidence="2 3">
    <name type="scientific">Candidatus Lucifugimonas marina</name>
    <dbReference type="NCBI Taxonomy" id="3038979"/>
    <lineage>
        <taxon>Bacteria</taxon>
        <taxon>Bacillati</taxon>
        <taxon>Chloroflexota</taxon>
        <taxon>Dehalococcoidia</taxon>
        <taxon>SAR202 cluster</taxon>
        <taxon>Candidatus Lucifugimonadales</taxon>
        <taxon>Candidatus Lucifugimonadaceae</taxon>
        <taxon>Candidatus Lucifugimonas</taxon>
    </lineage>
</organism>
<evidence type="ECO:0000313" key="2">
    <source>
        <dbReference type="EMBL" id="MDG0865627.1"/>
    </source>
</evidence>
<protein>
    <submittedName>
        <fullName evidence="2">GNAT family N-acetyltransferase</fullName>
    </submittedName>
</protein>
<reference evidence="2 3" key="1">
    <citation type="submission" date="2019-11" db="EMBL/GenBank/DDBJ databases">
        <authorList>
            <person name="Cho J.-C."/>
        </authorList>
    </citation>
    <scope>NUCLEOTIDE SEQUENCE [LARGE SCALE GENOMIC DNA]</scope>
    <source>
        <strain evidence="2 3">JH702</strain>
    </source>
</reference>
<feature type="domain" description="N-acetyltransferase" evidence="1">
    <location>
        <begin position="10"/>
        <end position="171"/>
    </location>
</feature>
<comment type="caution">
    <text evidence="2">The sequence shown here is derived from an EMBL/GenBank/DDBJ whole genome shotgun (WGS) entry which is preliminary data.</text>
</comment>
<evidence type="ECO:0000259" key="1">
    <source>
        <dbReference type="PROSITE" id="PS51186"/>
    </source>
</evidence>
<name>A0ABD4XLV5_9CHLR</name>
<gene>
    <name evidence="2" type="ORF">GKO46_00885</name>
</gene>
<dbReference type="EMBL" id="WMBE01000001">
    <property type="protein sequence ID" value="MDG0865627.1"/>
    <property type="molecule type" value="Genomic_DNA"/>
</dbReference>
<dbReference type="Proteomes" id="UP001321249">
    <property type="component" value="Unassembled WGS sequence"/>
</dbReference>
<evidence type="ECO:0000313" key="3">
    <source>
        <dbReference type="Proteomes" id="UP001321249"/>
    </source>
</evidence>
<dbReference type="AlphaFoldDB" id="A0ABD4XLV5"/>
<dbReference type="PROSITE" id="PS51186">
    <property type="entry name" value="GNAT"/>
    <property type="match status" value="1"/>
</dbReference>
<accession>A0ABD4XLV5</accession>
<dbReference type="Gene3D" id="3.40.630.30">
    <property type="match status" value="1"/>
</dbReference>
<dbReference type="Pfam" id="PF13527">
    <property type="entry name" value="Acetyltransf_9"/>
    <property type="match status" value="1"/>
</dbReference>
<dbReference type="SUPFAM" id="SSF55729">
    <property type="entry name" value="Acyl-CoA N-acyltransferases (Nat)"/>
    <property type="match status" value="1"/>
</dbReference>
<sequence length="442" mass="49867">MESISLDDNLILRTATADDREEVAEFNSVVMAEPPEMTPEPEIGDWTRDLFDGVNRRVGPSDFTVVEDTKTGKIVSTIVYISQVWNMGGVDVPMGMPEIVGTHPDYRRRGLIRKQFDVMHEWGKERGHLFNTVMGIPYYYKQFGYEYALDAWGGRATSRTALAGVLEKKDSKPPFTARDAKRSDVPFIAKTELHSHQRLFVTAVRDAKIFEREMFGCREGSMVAYRVRILERDGEPVGYYIYDVPTKRDMIRVDSLEITDNANWLDATSSMLVDLKAMAEEIEPVGGGKCEKIEFEFGSEHPALNMFDTQFGAAKSSYAWVVRVPDVAALVSRLTPVIEKRLAESDLRGWSGDLKISFYRSGLQMKFDGGKLGAVENTGSIERHDAQALYPDLSFTKALFGQHSFTQLRDMYSDCFTHKRSHHVLQDILWGGQQASGVLPTN</sequence>